<organism evidence="1 2">
    <name type="scientific">Paraburkholderia pallida</name>
    <dbReference type="NCBI Taxonomy" id="2547399"/>
    <lineage>
        <taxon>Bacteria</taxon>
        <taxon>Pseudomonadati</taxon>
        <taxon>Pseudomonadota</taxon>
        <taxon>Betaproteobacteria</taxon>
        <taxon>Burkholderiales</taxon>
        <taxon>Burkholderiaceae</taxon>
        <taxon>Paraburkholderia</taxon>
    </lineage>
</organism>
<evidence type="ECO:0000313" key="2">
    <source>
        <dbReference type="Proteomes" id="UP000295727"/>
    </source>
</evidence>
<proteinExistence type="predicted"/>
<protein>
    <submittedName>
        <fullName evidence="1">DUF3304 domain-containing protein</fullName>
    </submittedName>
</protein>
<keyword evidence="2" id="KW-1185">Reference proteome</keyword>
<name>A0A4P7CTW1_9BURK</name>
<sequence>MAQGRGKQKMGGLKKAMAALALLVVIGGCAIGTQRGYMMAPDTANYTDKYVDYSFYDTTGKPLGLGGEAKPFNKGGTGGVECCAVLPGPGESLRITWNEETDDDDPARKRTYTKDVVVTGSQPISGTSHNYLIVRFFPTQQLEVEFISEPVSGPRSPRRDRIFFGEHVMRHMGE</sequence>
<dbReference type="Proteomes" id="UP000295727">
    <property type="component" value="Chromosome 1"/>
</dbReference>
<dbReference type="EMBL" id="CP038148">
    <property type="protein sequence ID" value="QBQ97651.1"/>
    <property type="molecule type" value="Genomic_DNA"/>
</dbReference>
<dbReference type="AlphaFoldDB" id="A0A4P7CTW1"/>
<accession>A0A4P7CTW1</accession>
<dbReference type="PROSITE" id="PS51257">
    <property type="entry name" value="PROKAR_LIPOPROTEIN"/>
    <property type="match status" value="1"/>
</dbReference>
<dbReference type="OrthoDB" id="9097995at2"/>
<dbReference type="RefSeq" id="WP_134748799.1">
    <property type="nucleotide sequence ID" value="NZ_CP038148.1"/>
</dbReference>
<reference evidence="1 2" key="1">
    <citation type="submission" date="2019-03" db="EMBL/GenBank/DDBJ databases">
        <title>Paraburkholderia sp. 7MH5, isolated from subtropical forest soil.</title>
        <authorList>
            <person name="Gao Z.-H."/>
            <person name="Qiu L.-H."/>
        </authorList>
    </citation>
    <scope>NUCLEOTIDE SEQUENCE [LARGE SCALE GENOMIC DNA]</scope>
    <source>
        <strain evidence="1 2">7MH5</strain>
    </source>
</reference>
<dbReference type="KEGG" id="ppai:E1956_10990"/>
<gene>
    <name evidence="1" type="ORF">E1956_10990</name>
</gene>
<evidence type="ECO:0000313" key="1">
    <source>
        <dbReference type="EMBL" id="QBQ97651.1"/>
    </source>
</evidence>